<evidence type="ECO:0000313" key="2">
    <source>
        <dbReference type="Proteomes" id="UP000800094"/>
    </source>
</evidence>
<proteinExistence type="predicted"/>
<organism evidence="1 2">
    <name type="scientific">Trematosphaeria pertusa</name>
    <dbReference type="NCBI Taxonomy" id="390896"/>
    <lineage>
        <taxon>Eukaryota</taxon>
        <taxon>Fungi</taxon>
        <taxon>Dikarya</taxon>
        <taxon>Ascomycota</taxon>
        <taxon>Pezizomycotina</taxon>
        <taxon>Dothideomycetes</taxon>
        <taxon>Pleosporomycetidae</taxon>
        <taxon>Pleosporales</taxon>
        <taxon>Massarineae</taxon>
        <taxon>Trematosphaeriaceae</taxon>
        <taxon>Trematosphaeria</taxon>
    </lineage>
</organism>
<name>A0A6A6IS29_9PLEO</name>
<sequence>MTSADDITPLLELFPLDNASEKVLKRVCQTLWEWQDCEQCGNNVPCVSGACPWRRRQKLKPFLGFYQAITSWTSPQCLLRSQHALRSHDDLLDIVRLIRDRPNASKGSLIEEYFSRYDEALPDRIDQLRAFDLAMRVTTMTRCSSRSSIVAHIRPHLVPFVWRGSDSALEFMALAIPKGEPLRLDEENFPALVGMTAHSLEKEHRLQLVGTDDLSKHLLLDGKCRLVHIYHHAGFLKECLLRTREGGSRAKNRSPSTSP</sequence>
<dbReference type="OrthoDB" id="5428890at2759"/>
<gene>
    <name evidence="1" type="ORF">BU26DRAFT_255723</name>
</gene>
<reference evidence="1" key="1">
    <citation type="journal article" date="2020" name="Stud. Mycol.">
        <title>101 Dothideomycetes genomes: a test case for predicting lifestyles and emergence of pathogens.</title>
        <authorList>
            <person name="Haridas S."/>
            <person name="Albert R."/>
            <person name="Binder M."/>
            <person name="Bloem J."/>
            <person name="Labutti K."/>
            <person name="Salamov A."/>
            <person name="Andreopoulos B."/>
            <person name="Baker S."/>
            <person name="Barry K."/>
            <person name="Bills G."/>
            <person name="Bluhm B."/>
            <person name="Cannon C."/>
            <person name="Castanera R."/>
            <person name="Culley D."/>
            <person name="Daum C."/>
            <person name="Ezra D."/>
            <person name="Gonzalez J."/>
            <person name="Henrissat B."/>
            <person name="Kuo A."/>
            <person name="Liang C."/>
            <person name="Lipzen A."/>
            <person name="Lutzoni F."/>
            <person name="Magnuson J."/>
            <person name="Mondo S."/>
            <person name="Nolan M."/>
            <person name="Ohm R."/>
            <person name="Pangilinan J."/>
            <person name="Park H.-J."/>
            <person name="Ramirez L."/>
            <person name="Alfaro M."/>
            <person name="Sun H."/>
            <person name="Tritt A."/>
            <person name="Yoshinaga Y."/>
            <person name="Zwiers L.-H."/>
            <person name="Turgeon B."/>
            <person name="Goodwin S."/>
            <person name="Spatafora J."/>
            <person name="Crous P."/>
            <person name="Grigoriev I."/>
        </authorList>
    </citation>
    <scope>NUCLEOTIDE SEQUENCE</scope>
    <source>
        <strain evidence="1">CBS 122368</strain>
    </source>
</reference>
<keyword evidence="2" id="KW-1185">Reference proteome</keyword>
<protein>
    <submittedName>
        <fullName evidence="1">Uncharacterized protein</fullName>
    </submittedName>
</protein>
<accession>A0A6A6IS29</accession>
<dbReference type="AlphaFoldDB" id="A0A6A6IS29"/>
<dbReference type="Proteomes" id="UP000800094">
    <property type="component" value="Unassembled WGS sequence"/>
</dbReference>
<dbReference type="RefSeq" id="XP_033687347.1">
    <property type="nucleotide sequence ID" value="XM_033821193.1"/>
</dbReference>
<evidence type="ECO:0000313" key="1">
    <source>
        <dbReference type="EMBL" id="KAF2252343.1"/>
    </source>
</evidence>
<dbReference type="GeneID" id="54574523"/>
<dbReference type="EMBL" id="ML987192">
    <property type="protein sequence ID" value="KAF2252343.1"/>
    <property type="molecule type" value="Genomic_DNA"/>
</dbReference>